<name>A0A0K9NNH2_ZOSMR</name>
<feature type="compositionally biased region" description="Basic and acidic residues" evidence="9">
    <location>
        <begin position="87"/>
        <end position="97"/>
    </location>
</feature>
<sequence length="664" mass="73621">MPSSDPPSTEESFKKPKIKKSKLDRIADIQEEDCKKKEKKRKKEKREEKGKGDTRFDDDKDKKMAFEVEVEATKERKKKKGRKRKRDAMCRDGDNDTKMEEVGGREFENLKGVGDFRITEVLKDALKSEGIERLFPIQAMTFDIILDGSDLVGCARTGQGKTLAFVLPILESLVNEKTMTCRKTGNGKQPTVLVLLPSRELSNQVFVDFEFYGGLVGLTACCLYGGSPYASQNQALQRGVDIIVGTPERIKDHVDRGTLKLESLKFCVLDAADEMLKTGFVDDVELILGMIGDANKIQRLLFSATFSDWVKKLSSRFLNHNKKTVDLAGKEKLKATARRLALPCSRKARGHVIQDIIHLYSQGKRTIVFTDTNDSASELSGLLHKSHALHGDIAQMECEAILSGFRSGRFLVLVATNVVARGLDIHNVQLIIQCEPPQDVKAFMHRSELIERAGNSGVTVLLYEPKNSHVISLIENQFGVKFERINAPQPVEVAQLSGKDAALAISHMPDSVIPVFQSQAEHLLASSKLSPVDFLAKALAKVAGYTDVKNRSLLSSLEGHVALILQTETTMYSSSFALSFLKRYLPDDKIRGIKGLKITAGGTGAVFDVPTDDVELFTKAIKNAKMMSIEELREIPPLRVVDRSNKAFGDKRGGRRAGRSGRGR</sequence>
<dbReference type="Gene3D" id="3.30.70.2280">
    <property type="match status" value="1"/>
</dbReference>
<evidence type="ECO:0000256" key="7">
    <source>
        <dbReference type="ARBA" id="ARBA00022884"/>
    </source>
</evidence>
<organism evidence="12 13">
    <name type="scientific">Zostera marina</name>
    <name type="common">Eelgrass</name>
    <dbReference type="NCBI Taxonomy" id="29655"/>
    <lineage>
        <taxon>Eukaryota</taxon>
        <taxon>Viridiplantae</taxon>
        <taxon>Streptophyta</taxon>
        <taxon>Embryophyta</taxon>
        <taxon>Tracheophyta</taxon>
        <taxon>Spermatophyta</taxon>
        <taxon>Magnoliopsida</taxon>
        <taxon>Liliopsida</taxon>
        <taxon>Zosteraceae</taxon>
        <taxon>Zostera</taxon>
    </lineage>
</organism>
<feature type="region of interest" description="Disordered" evidence="9">
    <location>
        <begin position="1"/>
        <end position="97"/>
    </location>
</feature>
<keyword evidence="6" id="KW-0067">ATP-binding</keyword>
<evidence type="ECO:0000313" key="12">
    <source>
        <dbReference type="EMBL" id="KMZ57540.1"/>
    </source>
</evidence>
<dbReference type="InterPro" id="IPR059027">
    <property type="entry name" value="DD_DDX21-DDX50"/>
</dbReference>
<dbReference type="SMART" id="SM00487">
    <property type="entry name" value="DEXDc"/>
    <property type="match status" value="1"/>
</dbReference>
<dbReference type="SUPFAM" id="SSF54928">
    <property type="entry name" value="RNA-binding domain, RBD"/>
    <property type="match status" value="1"/>
</dbReference>
<dbReference type="SMART" id="SM00490">
    <property type="entry name" value="HELICc"/>
    <property type="match status" value="1"/>
</dbReference>
<comment type="similarity">
    <text evidence="1">Belongs to the DEAD box helicase family. DDX21/DDX50 subfamily.</text>
</comment>
<dbReference type="InterPro" id="IPR035979">
    <property type="entry name" value="RBD_domain_sf"/>
</dbReference>
<gene>
    <name evidence="12" type="ORF">ZOSMA_85G01110</name>
</gene>
<proteinExistence type="inferred from homology"/>
<evidence type="ECO:0000256" key="2">
    <source>
        <dbReference type="ARBA" id="ARBA00012552"/>
    </source>
</evidence>
<feature type="compositionally biased region" description="Basic and acidic residues" evidence="9">
    <location>
        <begin position="45"/>
        <end position="74"/>
    </location>
</feature>
<comment type="caution">
    <text evidence="12">The sequence shown here is derived from an EMBL/GenBank/DDBJ whole genome shotgun (WGS) entry which is preliminary data.</text>
</comment>
<dbReference type="Proteomes" id="UP000036987">
    <property type="component" value="Unassembled WGS sequence"/>
</dbReference>
<evidence type="ECO:0000256" key="8">
    <source>
        <dbReference type="ARBA" id="ARBA00047984"/>
    </source>
</evidence>
<dbReference type="InterPro" id="IPR011545">
    <property type="entry name" value="DEAD/DEAH_box_helicase_dom"/>
</dbReference>
<evidence type="ECO:0000256" key="6">
    <source>
        <dbReference type="ARBA" id="ARBA00022840"/>
    </source>
</evidence>
<dbReference type="GO" id="GO:0005524">
    <property type="term" value="F:ATP binding"/>
    <property type="evidence" value="ECO:0007669"/>
    <property type="project" value="UniProtKB-KW"/>
</dbReference>
<protein>
    <recommendedName>
        <fullName evidence="2">RNA helicase</fullName>
        <ecNumber evidence="2">3.6.4.13</ecNumber>
    </recommendedName>
</protein>
<reference evidence="13" key="1">
    <citation type="journal article" date="2016" name="Nature">
        <title>The genome of the seagrass Zostera marina reveals angiosperm adaptation to the sea.</title>
        <authorList>
            <person name="Olsen J.L."/>
            <person name="Rouze P."/>
            <person name="Verhelst B."/>
            <person name="Lin Y.-C."/>
            <person name="Bayer T."/>
            <person name="Collen J."/>
            <person name="Dattolo E."/>
            <person name="De Paoli E."/>
            <person name="Dittami S."/>
            <person name="Maumus F."/>
            <person name="Michel G."/>
            <person name="Kersting A."/>
            <person name="Lauritano C."/>
            <person name="Lohaus R."/>
            <person name="Toepel M."/>
            <person name="Tonon T."/>
            <person name="Vanneste K."/>
            <person name="Amirebrahimi M."/>
            <person name="Brakel J."/>
            <person name="Bostroem C."/>
            <person name="Chovatia M."/>
            <person name="Grimwood J."/>
            <person name="Jenkins J.W."/>
            <person name="Jueterbock A."/>
            <person name="Mraz A."/>
            <person name="Stam W.T."/>
            <person name="Tice H."/>
            <person name="Bornberg-Bauer E."/>
            <person name="Green P.J."/>
            <person name="Pearson G.A."/>
            <person name="Procaccini G."/>
            <person name="Duarte C.M."/>
            <person name="Schmutz J."/>
            <person name="Reusch T.B.H."/>
            <person name="Van de Peer Y."/>
        </authorList>
    </citation>
    <scope>NUCLEOTIDE SEQUENCE [LARGE SCALE GENOMIC DNA]</scope>
    <source>
        <strain evidence="13">cv. Finnish</strain>
    </source>
</reference>
<dbReference type="OrthoDB" id="4255at2759"/>
<dbReference type="Pfam" id="PF08152">
    <property type="entry name" value="GUCT"/>
    <property type="match status" value="1"/>
</dbReference>
<keyword evidence="7" id="KW-0694">RNA-binding</keyword>
<dbReference type="Pfam" id="PF26142">
    <property type="entry name" value="DD_DDX21-DDX50"/>
    <property type="match status" value="1"/>
</dbReference>
<feature type="compositionally biased region" description="Basic and acidic residues" evidence="9">
    <location>
        <begin position="21"/>
        <end position="36"/>
    </location>
</feature>
<evidence type="ECO:0000256" key="4">
    <source>
        <dbReference type="ARBA" id="ARBA00022801"/>
    </source>
</evidence>
<evidence type="ECO:0000256" key="9">
    <source>
        <dbReference type="SAM" id="MobiDB-lite"/>
    </source>
</evidence>
<feature type="compositionally biased region" description="Basic residues" evidence="9">
    <location>
        <begin position="75"/>
        <end position="86"/>
    </location>
</feature>
<dbReference type="GO" id="GO:0003724">
    <property type="term" value="F:RNA helicase activity"/>
    <property type="evidence" value="ECO:0000318"/>
    <property type="project" value="GO_Central"/>
</dbReference>
<dbReference type="InterPro" id="IPR001650">
    <property type="entry name" value="Helicase_C-like"/>
</dbReference>
<dbReference type="SUPFAM" id="SSF52540">
    <property type="entry name" value="P-loop containing nucleoside triphosphate hydrolases"/>
    <property type="match status" value="2"/>
</dbReference>
<dbReference type="Pfam" id="PF00271">
    <property type="entry name" value="Helicase_C"/>
    <property type="match status" value="1"/>
</dbReference>
<dbReference type="EMBL" id="LFYR01002060">
    <property type="protein sequence ID" value="KMZ57540.1"/>
    <property type="molecule type" value="Genomic_DNA"/>
</dbReference>
<evidence type="ECO:0000259" key="10">
    <source>
        <dbReference type="PROSITE" id="PS51192"/>
    </source>
</evidence>
<dbReference type="PANTHER" id="PTHR47963">
    <property type="entry name" value="DEAD-BOX ATP-DEPENDENT RNA HELICASE 47, MITOCHONDRIAL"/>
    <property type="match status" value="1"/>
</dbReference>
<dbReference type="STRING" id="29655.A0A0K9NNH2"/>
<dbReference type="GO" id="GO:0016787">
    <property type="term" value="F:hydrolase activity"/>
    <property type="evidence" value="ECO:0007669"/>
    <property type="project" value="UniProtKB-KW"/>
</dbReference>
<keyword evidence="5 12" id="KW-0347">Helicase</keyword>
<dbReference type="AlphaFoldDB" id="A0A0K9NNH2"/>
<dbReference type="CDD" id="cd00268">
    <property type="entry name" value="DEADc"/>
    <property type="match status" value="1"/>
</dbReference>
<accession>A0A0K9NNH2</accession>
<dbReference type="GO" id="GO:0003729">
    <property type="term" value="F:mRNA binding"/>
    <property type="evidence" value="ECO:0000318"/>
    <property type="project" value="GO_Central"/>
</dbReference>
<keyword evidence="13" id="KW-1185">Reference proteome</keyword>
<dbReference type="CDD" id="cd18787">
    <property type="entry name" value="SF2_C_DEAD"/>
    <property type="match status" value="1"/>
</dbReference>
<keyword evidence="4" id="KW-0378">Hydrolase</keyword>
<dbReference type="PANTHER" id="PTHR47963:SF8">
    <property type="entry name" value="ATP-DEPENDENT RNA HELICASE DEAD"/>
    <property type="match status" value="1"/>
</dbReference>
<evidence type="ECO:0000313" key="13">
    <source>
        <dbReference type="Proteomes" id="UP000036987"/>
    </source>
</evidence>
<dbReference type="InterPro" id="IPR027417">
    <property type="entry name" value="P-loop_NTPase"/>
</dbReference>
<evidence type="ECO:0000256" key="1">
    <source>
        <dbReference type="ARBA" id="ARBA00006517"/>
    </source>
</evidence>
<feature type="compositionally biased region" description="Polar residues" evidence="9">
    <location>
        <begin position="1"/>
        <end position="10"/>
    </location>
</feature>
<evidence type="ECO:0000256" key="3">
    <source>
        <dbReference type="ARBA" id="ARBA00022741"/>
    </source>
</evidence>
<dbReference type="InterPro" id="IPR014001">
    <property type="entry name" value="Helicase_ATP-bd"/>
</dbReference>
<dbReference type="GO" id="GO:0005730">
    <property type="term" value="C:nucleolus"/>
    <property type="evidence" value="ECO:0000318"/>
    <property type="project" value="GO_Central"/>
</dbReference>
<keyword evidence="3" id="KW-0547">Nucleotide-binding</keyword>
<dbReference type="InterPro" id="IPR012562">
    <property type="entry name" value="GUCT"/>
</dbReference>
<evidence type="ECO:0000256" key="5">
    <source>
        <dbReference type="ARBA" id="ARBA00022806"/>
    </source>
</evidence>
<dbReference type="Pfam" id="PF00270">
    <property type="entry name" value="DEAD"/>
    <property type="match status" value="1"/>
</dbReference>
<dbReference type="EC" id="3.6.4.13" evidence="2"/>
<feature type="domain" description="Helicase ATP-binding" evidence="10">
    <location>
        <begin position="142"/>
        <end position="324"/>
    </location>
</feature>
<feature type="domain" description="Helicase C-terminal" evidence="11">
    <location>
        <begin position="351"/>
        <end position="497"/>
    </location>
</feature>
<dbReference type="PROSITE" id="PS51192">
    <property type="entry name" value="HELICASE_ATP_BIND_1"/>
    <property type="match status" value="1"/>
</dbReference>
<dbReference type="PROSITE" id="PS51194">
    <property type="entry name" value="HELICASE_CTER"/>
    <property type="match status" value="1"/>
</dbReference>
<dbReference type="CDD" id="cd12937">
    <property type="entry name" value="GUCT_RH7_like"/>
    <property type="match status" value="1"/>
</dbReference>
<dbReference type="InterPro" id="IPR050547">
    <property type="entry name" value="DEAD_box_RNA_helicases"/>
</dbReference>
<dbReference type="Gene3D" id="3.40.50.300">
    <property type="entry name" value="P-loop containing nucleotide triphosphate hydrolases"/>
    <property type="match status" value="2"/>
</dbReference>
<dbReference type="InterPro" id="IPR044742">
    <property type="entry name" value="DEAD/DEAH_RhlB"/>
</dbReference>
<evidence type="ECO:0000259" key="11">
    <source>
        <dbReference type="PROSITE" id="PS51194"/>
    </source>
</evidence>
<comment type="catalytic activity">
    <reaction evidence="8">
        <text>ATP + H2O = ADP + phosphate + H(+)</text>
        <dbReference type="Rhea" id="RHEA:13065"/>
        <dbReference type="ChEBI" id="CHEBI:15377"/>
        <dbReference type="ChEBI" id="CHEBI:15378"/>
        <dbReference type="ChEBI" id="CHEBI:30616"/>
        <dbReference type="ChEBI" id="CHEBI:43474"/>
        <dbReference type="ChEBI" id="CHEBI:456216"/>
        <dbReference type="EC" id="3.6.4.13"/>
    </reaction>
</comment>